<accession>A0ABM9IEF6</accession>
<gene>
    <name evidence="1" type="ORF">MFUM_1754</name>
</gene>
<evidence type="ECO:0000313" key="2">
    <source>
        <dbReference type="Proteomes" id="UP001161497"/>
    </source>
</evidence>
<dbReference type="Proteomes" id="UP001161497">
    <property type="component" value="Chromosome"/>
</dbReference>
<evidence type="ECO:0008006" key="3">
    <source>
        <dbReference type="Google" id="ProtNLM"/>
    </source>
</evidence>
<name>A0ABM9IEF6_9BACT</name>
<dbReference type="InterPro" id="IPR008309">
    <property type="entry name" value="YdbL"/>
</dbReference>
<dbReference type="RefSeq" id="WP_009058343.1">
    <property type="nucleotide sequence ID" value="NZ_JAHXRZ010000012.1"/>
</dbReference>
<dbReference type="EMBL" id="OX458932">
    <property type="protein sequence ID" value="CAI9086080.1"/>
    <property type="molecule type" value="Genomic_DNA"/>
</dbReference>
<reference evidence="1" key="1">
    <citation type="submission" date="2023-03" db="EMBL/GenBank/DDBJ databases">
        <authorList>
            <person name="Cremers G."/>
            <person name="Picone N."/>
        </authorList>
    </citation>
    <scope>NUCLEOTIDE SEQUENCE</scope>
    <source>
        <strain evidence="1">Sample_alias</strain>
    </source>
</reference>
<sequence length="173" mass="20528">MRVKKQFLSNINCLFFLKTLIKKERLFFLFFWLFGCTPTVKVTTPEPVKINVNMGVVITEKESPTRIRLDPMIADRRRLRSGEVQSLKNARVIGENREGYLEIINPPKEENYRNWAKKVVAEENEDRTQLYLTQAKIQAKPLEEIEKEYAKKWQEMSFPGEYIQQDNGKWIQK</sequence>
<protein>
    <recommendedName>
        <fullName evidence="3">DUF1318 domain-containing protein</fullName>
    </recommendedName>
</protein>
<evidence type="ECO:0000313" key="1">
    <source>
        <dbReference type="EMBL" id="CAI9086080.1"/>
    </source>
</evidence>
<proteinExistence type="predicted"/>
<dbReference type="Pfam" id="PF07027">
    <property type="entry name" value="DUF1318"/>
    <property type="match status" value="1"/>
</dbReference>
<organism evidence="1 2">
    <name type="scientific">Candidatus Methylacidiphilum fumarolicum</name>
    <dbReference type="NCBI Taxonomy" id="591154"/>
    <lineage>
        <taxon>Bacteria</taxon>
        <taxon>Pseudomonadati</taxon>
        <taxon>Verrucomicrobiota</taxon>
        <taxon>Methylacidiphilae</taxon>
        <taxon>Methylacidiphilales</taxon>
        <taxon>Methylacidiphilaceae</taxon>
        <taxon>Methylacidiphilum (ex Ratnadevi et al. 2023)</taxon>
    </lineage>
</organism>
<keyword evidence="2" id="KW-1185">Reference proteome</keyword>